<dbReference type="RefSeq" id="WP_315730617.1">
    <property type="nucleotide sequence ID" value="NZ_JAVYII010000001.1"/>
</dbReference>
<evidence type="ECO:0000313" key="3">
    <source>
        <dbReference type="Proteomes" id="UP001268542"/>
    </source>
</evidence>
<accession>A0ABU3PQZ8</accession>
<protein>
    <submittedName>
        <fullName evidence="2">Nuclear transport factor 2 family protein</fullName>
    </submittedName>
</protein>
<feature type="domain" description="SnoaL-like" evidence="1">
    <location>
        <begin position="10"/>
        <end position="118"/>
    </location>
</feature>
<evidence type="ECO:0000259" key="1">
    <source>
        <dbReference type="Pfam" id="PF12680"/>
    </source>
</evidence>
<comment type="caution">
    <text evidence="2">The sequence shown here is derived from an EMBL/GenBank/DDBJ whole genome shotgun (WGS) entry which is preliminary data.</text>
</comment>
<proteinExistence type="predicted"/>
<organism evidence="2 3">
    <name type="scientific">Nocardioides imazamoxiresistens</name>
    <dbReference type="NCBI Taxonomy" id="3231893"/>
    <lineage>
        <taxon>Bacteria</taxon>
        <taxon>Bacillati</taxon>
        <taxon>Actinomycetota</taxon>
        <taxon>Actinomycetes</taxon>
        <taxon>Propionibacteriales</taxon>
        <taxon>Nocardioidaceae</taxon>
        <taxon>Nocardioides</taxon>
    </lineage>
</organism>
<reference evidence="2 3" key="1">
    <citation type="submission" date="2023-08" db="EMBL/GenBank/DDBJ databases">
        <title>Nocardioides seae sp. nov., a bacterium isolated from a soil.</title>
        <authorList>
            <person name="Wang X."/>
        </authorList>
    </citation>
    <scope>NUCLEOTIDE SEQUENCE [LARGE SCALE GENOMIC DNA]</scope>
    <source>
        <strain evidence="2 3">YZH12</strain>
    </source>
</reference>
<dbReference type="Pfam" id="PF12680">
    <property type="entry name" value="SnoaL_2"/>
    <property type="match status" value="1"/>
</dbReference>
<dbReference type="InterPro" id="IPR032710">
    <property type="entry name" value="NTF2-like_dom_sf"/>
</dbReference>
<dbReference type="SUPFAM" id="SSF54427">
    <property type="entry name" value="NTF2-like"/>
    <property type="match status" value="1"/>
</dbReference>
<dbReference type="Gene3D" id="3.10.450.50">
    <property type="match status" value="1"/>
</dbReference>
<dbReference type="EMBL" id="JAVYII010000001">
    <property type="protein sequence ID" value="MDT9591655.1"/>
    <property type="molecule type" value="Genomic_DNA"/>
</dbReference>
<evidence type="ECO:0000313" key="2">
    <source>
        <dbReference type="EMBL" id="MDT9591655.1"/>
    </source>
</evidence>
<name>A0ABU3PQZ8_9ACTN</name>
<sequence length="141" mass="15299">MSARDGEELVVAYLDAVSALDAAAVAPLFAADGRVDLPYAPEGVPRSIEGREAIDAYYRALPEMVSEMNFTDYRVHALDEPGEYVAEYRSSSSMRATGAPYANTYITRVSVRDGEITRLAEFFDPVELIRAMGGTVRPAGA</sequence>
<dbReference type="InterPro" id="IPR037401">
    <property type="entry name" value="SnoaL-like"/>
</dbReference>
<keyword evidence="3" id="KW-1185">Reference proteome</keyword>
<gene>
    <name evidence="2" type="ORF">RDV89_01155</name>
</gene>
<dbReference type="Proteomes" id="UP001268542">
    <property type="component" value="Unassembled WGS sequence"/>
</dbReference>